<feature type="compositionally biased region" description="Basic and acidic residues" evidence="1">
    <location>
        <begin position="23"/>
        <end position="35"/>
    </location>
</feature>
<evidence type="ECO:0000313" key="2">
    <source>
        <dbReference type="EMBL" id="PPK89808.1"/>
    </source>
</evidence>
<keyword evidence="3" id="KW-1185">Reference proteome</keyword>
<evidence type="ECO:0000256" key="1">
    <source>
        <dbReference type="SAM" id="MobiDB-lite"/>
    </source>
</evidence>
<dbReference type="AlphaFoldDB" id="A0A2S6IBS4"/>
<name>A0A2S6IBS4_9ACTN</name>
<gene>
    <name evidence="2" type="ORF">CLV92_1324</name>
</gene>
<organism evidence="2 3">
    <name type="scientific">Kineococcus xinjiangensis</name>
    <dbReference type="NCBI Taxonomy" id="512762"/>
    <lineage>
        <taxon>Bacteria</taxon>
        <taxon>Bacillati</taxon>
        <taxon>Actinomycetota</taxon>
        <taxon>Actinomycetes</taxon>
        <taxon>Kineosporiales</taxon>
        <taxon>Kineosporiaceae</taxon>
        <taxon>Kineococcus</taxon>
    </lineage>
</organism>
<dbReference type="Proteomes" id="UP000239485">
    <property type="component" value="Unassembled WGS sequence"/>
</dbReference>
<sequence>MLVEELAGTLGAQPPSPDVWDTPGRRDGPTRLHPDHRIVSGTVEVDGARDPRTPTRSAWNCTG</sequence>
<proteinExistence type="predicted"/>
<evidence type="ECO:0000313" key="3">
    <source>
        <dbReference type="Proteomes" id="UP000239485"/>
    </source>
</evidence>
<dbReference type="EMBL" id="PTJD01000032">
    <property type="protein sequence ID" value="PPK89808.1"/>
    <property type="molecule type" value="Genomic_DNA"/>
</dbReference>
<feature type="region of interest" description="Disordered" evidence="1">
    <location>
        <begin position="1"/>
        <end position="35"/>
    </location>
</feature>
<accession>A0A2S6IBS4</accession>
<reference evidence="2 3" key="1">
    <citation type="submission" date="2018-02" db="EMBL/GenBank/DDBJ databases">
        <title>Genomic Encyclopedia of Archaeal and Bacterial Type Strains, Phase II (KMG-II): from individual species to whole genera.</title>
        <authorList>
            <person name="Goeker M."/>
        </authorList>
    </citation>
    <scope>NUCLEOTIDE SEQUENCE [LARGE SCALE GENOMIC DNA]</scope>
    <source>
        <strain evidence="2 3">DSM 22857</strain>
    </source>
</reference>
<comment type="caution">
    <text evidence="2">The sequence shown here is derived from an EMBL/GenBank/DDBJ whole genome shotgun (WGS) entry which is preliminary data.</text>
</comment>
<protein>
    <submittedName>
        <fullName evidence="2">Uncharacterized protein</fullName>
    </submittedName>
</protein>